<evidence type="ECO:0000256" key="3">
    <source>
        <dbReference type="ARBA" id="ARBA00022759"/>
    </source>
</evidence>
<dbReference type="GO" id="GO:0003676">
    <property type="term" value="F:nucleic acid binding"/>
    <property type="evidence" value="ECO:0007669"/>
    <property type="project" value="InterPro"/>
</dbReference>
<keyword evidence="8" id="KW-0548">Nucleotidyltransferase</keyword>
<dbReference type="PANTHER" id="PTHR42648">
    <property type="entry name" value="TRANSPOSASE, PUTATIVE-RELATED"/>
    <property type="match status" value="1"/>
</dbReference>
<dbReference type="OrthoDB" id="6435841at2759"/>
<comment type="caution">
    <text evidence="10">The sequence shown here is derived from an EMBL/GenBank/DDBJ whole genome shotgun (WGS) entry which is preliminary data.</text>
</comment>
<dbReference type="GO" id="GO:0004519">
    <property type="term" value="F:endonuclease activity"/>
    <property type="evidence" value="ECO:0007669"/>
    <property type="project" value="UniProtKB-KW"/>
</dbReference>
<protein>
    <submittedName>
        <fullName evidence="10">Retrovirus-related Pol polyprotein from transposon TNT 1-94</fullName>
    </submittedName>
</protein>
<keyword evidence="11" id="KW-1185">Reference proteome</keyword>
<evidence type="ECO:0000256" key="9">
    <source>
        <dbReference type="ARBA" id="ARBA00023172"/>
    </source>
</evidence>
<keyword evidence="6" id="KW-0229">DNA integration</keyword>
<evidence type="ECO:0000256" key="7">
    <source>
        <dbReference type="ARBA" id="ARBA00022918"/>
    </source>
</evidence>
<evidence type="ECO:0000313" key="10">
    <source>
        <dbReference type="EMBL" id="GFU59707.1"/>
    </source>
</evidence>
<keyword evidence="2" id="KW-0479">Metal-binding</keyword>
<dbReference type="AlphaFoldDB" id="A0A8X6R937"/>
<dbReference type="Proteomes" id="UP000887013">
    <property type="component" value="Unassembled WGS sequence"/>
</dbReference>
<evidence type="ECO:0000313" key="11">
    <source>
        <dbReference type="Proteomes" id="UP000887013"/>
    </source>
</evidence>
<name>A0A8X6R937_NEPPI</name>
<keyword evidence="3" id="KW-0255">Endonuclease</keyword>
<dbReference type="GO" id="GO:0046872">
    <property type="term" value="F:metal ion binding"/>
    <property type="evidence" value="ECO:0007669"/>
    <property type="project" value="UniProtKB-KW"/>
</dbReference>
<proteinExistence type="predicted"/>
<keyword evidence="8" id="KW-0239">DNA-directed DNA polymerase</keyword>
<dbReference type="GO" id="GO:0006310">
    <property type="term" value="P:DNA recombination"/>
    <property type="evidence" value="ECO:0007669"/>
    <property type="project" value="UniProtKB-KW"/>
</dbReference>
<accession>A0A8X6R937</accession>
<keyword evidence="5" id="KW-0460">Magnesium</keyword>
<dbReference type="InterPro" id="IPR036397">
    <property type="entry name" value="RNaseH_sf"/>
</dbReference>
<dbReference type="SUPFAM" id="SSF53098">
    <property type="entry name" value="Ribonuclease H-like"/>
    <property type="match status" value="1"/>
</dbReference>
<reference evidence="10" key="1">
    <citation type="submission" date="2020-08" db="EMBL/GenBank/DDBJ databases">
        <title>Multicomponent nature underlies the extraordinary mechanical properties of spider dragline silk.</title>
        <authorList>
            <person name="Kono N."/>
            <person name="Nakamura H."/>
            <person name="Mori M."/>
            <person name="Yoshida Y."/>
            <person name="Ohtoshi R."/>
            <person name="Malay A.D."/>
            <person name="Moran D.A.P."/>
            <person name="Tomita M."/>
            <person name="Numata K."/>
            <person name="Arakawa K."/>
        </authorList>
    </citation>
    <scope>NUCLEOTIDE SEQUENCE</scope>
</reference>
<dbReference type="PANTHER" id="PTHR42648:SF11">
    <property type="entry name" value="TRANSPOSON TY4-P GAG-POL POLYPROTEIN"/>
    <property type="match status" value="1"/>
</dbReference>
<dbReference type="EMBL" id="BMAW01040450">
    <property type="protein sequence ID" value="GFU59707.1"/>
    <property type="molecule type" value="Genomic_DNA"/>
</dbReference>
<evidence type="ECO:0000256" key="5">
    <source>
        <dbReference type="ARBA" id="ARBA00022842"/>
    </source>
</evidence>
<sequence length="143" mass="16445">MAKETLHSLIHSIRQLANKNLANAIQFDNCQYARDCVGCIKNSEIPYPEEAEHIAKHPLHFVHSDLCGWMKTQSVSGNYYFLTFVEDYSRYSMIYFLLKKNKVLSKFGRTIKVLRSDKGGEYIGKELKDSLKDQGNLSLSFTD</sequence>
<keyword evidence="7" id="KW-0695">RNA-directed DNA polymerase</keyword>
<dbReference type="GO" id="GO:0016787">
    <property type="term" value="F:hydrolase activity"/>
    <property type="evidence" value="ECO:0007669"/>
    <property type="project" value="UniProtKB-KW"/>
</dbReference>
<keyword evidence="1" id="KW-0540">Nuclease</keyword>
<evidence type="ECO:0000256" key="4">
    <source>
        <dbReference type="ARBA" id="ARBA00022801"/>
    </source>
</evidence>
<evidence type="ECO:0000256" key="8">
    <source>
        <dbReference type="ARBA" id="ARBA00022932"/>
    </source>
</evidence>
<dbReference type="GO" id="GO:0003964">
    <property type="term" value="F:RNA-directed DNA polymerase activity"/>
    <property type="evidence" value="ECO:0007669"/>
    <property type="project" value="UniProtKB-KW"/>
</dbReference>
<keyword evidence="4" id="KW-0378">Hydrolase</keyword>
<organism evidence="10 11">
    <name type="scientific">Nephila pilipes</name>
    <name type="common">Giant wood spider</name>
    <name type="synonym">Nephila maculata</name>
    <dbReference type="NCBI Taxonomy" id="299642"/>
    <lineage>
        <taxon>Eukaryota</taxon>
        <taxon>Metazoa</taxon>
        <taxon>Ecdysozoa</taxon>
        <taxon>Arthropoda</taxon>
        <taxon>Chelicerata</taxon>
        <taxon>Arachnida</taxon>
        <taxon>Araneae</taxon>
        <taxon>Araneomorphae</taxon>
        <taxon>Entelegynae</taxon>
        <taxon>Araneoidea</taxon>
        <taxon>Nephilidae</taxon>
        <taxon>Nephila</taxon>
    </lineage>
</organism>
<keyword evidence="8" id="KW-0808">Transferase</keyword>
<dbReference type="InterPro" id="IPR012337">
    <property type="entry name" value="RNaseH-like_sf"/>
</dbReference>
<dbReference type="GO" id="GO:0003887">
    <property type="term" value="F:DNA-directed DNA polymerase activity"/>
    <property type="evidence" value="ECO:0007669"/>
    <property type="project" value="UniProtKB-KW"/>
</dbReference>
<evidence type="ECO:0000256" key="2">
    <source>
        <dbReference type="ARBA" id="ARBA00022723"/>
    </source>
</evidence>
<evidence type="ECO:0000256" key="6">
    <source>
        <dbReference type="ARBA" id="ARBA00022908"/>
    </source>
</evidence>
<evidence type="ECO:0000256" key="1">
    <source>
        <dbReference type="ARBA" id="ARBA00022722"/>
    </source>
</evidence>
<dbReference type="InterPro" id="IPR039537">
    <property type="entry name" value="Retrotran_Ty1/copia-like"/>
</dbReference>
<dbReference type="Gene3D" id="3.30.420.10">
    <property type="entry name" value="Ribonuclease H-like superfamily/Ribonuclease H"/>
    <property type="match status" value="1"/>
</dbReference>
<gene>
    <name evidence="10" type="primary">POLX_1711</name>
    <name evidence="10" type="ORF">NPIL_30641</name>
</gene>
<keyword evidence="9" id="KW-0233">DNA recombination</keyword>
<dbReference type="GO" id="GO:0015074">
    <property type="term" value="P:DNA integration"/>
    <property type="evidence" value="ECO:0007669"/>
    <property type="project" value="UniProtKB-KW"/>
</dbReference>